<evidence type="ECO:0000313" key="1">
    <source>
        <dbReference type="EMBL" id="OXR41722.1"/>
    </source>
</evidence>
<organism evidence="1 2">
    <name type="scientific">Nocardia cerradoensis</name>
    <dbReference type="NCBI Taxonomy" id="85688"/>
    <lineage>
        <taxon>Bacteria</taxon>
        <taxon>Bacillati</taxon>
        <taxon>Actinomycetota</taxon>
        <taxon>Actinomycetes</taxon>
        <taxon>Mycobacteriales</taxon>
        <taxon>Nocardiaceae</taxon>
        <taxon>Nocardia</taxon>
    </lineage>
</organism>
<protein>
    <submittedName>
        <fullName evidence="1">Uncharacterized protein</fullName>
    </submittedName>
</protein>
<evidence type="ECO:0000313" key="2">
    <source>
        <dbReference type="Proteomes" id="UP000215506"/>
    </source>
</evidence>
<keyword evidence="2" id="KW-1185">Reference proteome</keyword>
<accession>A0A231GYR8</accession>
<comment type="caution">
    <text evidence="1">The sequence shown here is derived from an EMBL/GenBank/DDBJ whole genome shotgun (WGS) entry which is preliminary data.</text>
</comment>
<proteinExistence type="predicted"/>
<dbReference type="Proteomes" id="UP000215506">
    <property type="component" value="Unassembled WGS sequence"/>
</dbReference>
<dbReference type="EMBL" id="NGAF01000017">
    <property type="protein sequence ID" value="OXR41722.1"/>
    <property type="molecule type" value="Genomic_DNA"/>
</dbReference>
<gene>
    <name evidence="1" type="ORF">B7C42_06064</name>
</gene>
<name>A0A231GYR8_9NOCA</name>
<dbReference type="AlphaFoldDB" id="A0A231GYR8"/>
<reference evidence="1 2" key="1">
    <citation type="submission" date="2017-07" db="EMBL/GenBank/DDBJ databases">
        <title>First draft Genome Sequence of Nocardia cerradoensis isolated from human infection.</title>
        <authorList>
            <person name="Carrasco G."/>
        </authorList>
    </citation>
    <scope>NUCLEOTIDE SEQUENCE [LARGE SCALE GENOMIC DNA]</scope>
    <source>
        <strain evidence="1 2">CNM20130759</strain>
    </source>
</reference>
<sequence length="223" mass="25302">MGIEYLLGGCLRRRLLGTFRPEELPFAPVDDSVHLVDQHMSRWLDTGIAQMPDRLAGRDHDRRPALRDRSEAVLLVGAKHVDPEVAQQLSYFGDVSIVGQQLPIRVDFAIGQPIGRGDEQNRFVLHRPLHCGGHEYQRFALAWFHFHRTPFHRVNGFGLFDPQHHAAGHLLADRAAPDDLHRRQQRLVLIAAVQAGHQHVVRKIVQALTFRNMVGGSRVEVDQ</sequence>